<protein>
    <submittedName>
        <fullName evidence="10">Uncharacterized protein</fullName>
    </submittedName>
</protein>
<evidence type="ECO:0000256" key="1">
    <source>
        <dbReference type="ARBA" id="ARBA00004651"/>
    </source>
</evidence>
<feature type="transmembrane region" description="Helical" evidence="7">
    <location>
        <begin position="90"/>
        <end position="109"/>
    </location>
</feature>
<name>A0A5B8VC04_9BACT</name>
<evidence type="ECO:0000256" key="6">
    <source>
        <dbReference type="ARBA" id="ARBA00043993"/>
    </source>
</evidence>
<evidence type="ECO:0000259" key="8">
    <source>
        <dbReference type="Pfam" id="PF12805"/>
    </source>
</evidence>
<evidence type="ECO:0000256" key="5">
    <source>
        <dbReference type="ARBA" id="ARBA00023136"/>
    </source>
</evidence>
<feature type="domain" description="Integral membrane bound transporter" evidence="9">
    <location>
        <begin position="410"/>
        <end position="532"/>
    </location>
</feature>
<feature type="transmembrane region" description="Helical" evidence="7">
    <location>
        <begin position="492"/>
        <end position="512"/>
    </location>
</feature>
<dbReference type="Proteomes" id="UP000321533">
    <property type="component" value="Chromosome"/>
</dbReference>
<feature type="transmembrane region" description="Helical" evidence="7">
    <location>
        <begin position="444"/>
        <end position="463"/>
    </location>
</feature>
<evidence type="ECO:0000256" key="7">
    <source>
        <dbReference type="SAM" id="Phobius"/>
    </source>
</evidence>
<evidence type="ECO:0000313" key="10">
    <source>
        <dbReference type="EMBL" id="QEC69057.1"/>
    </source>
</evidence>
<keyword evidence="2" id="KW-1003">Cell membrane</keyword>
<dbReference type="KEGG" id="pgin:FRZ67_17710"/>
<proteinExistence type="inferred from homology"/>
<dbReference type="AlphaFoldDB" id="A0A5B8VC04"/>
<reference evidence="10 11" key="1">
    <citation type="journal article" date="2016" name="Int. J. Syst. Evol. Microbiol.">
        <title>Panacibacter ginsenosidivorans gen. nov., sp. nov., with ginsenoside converting activity isolated from soil of a ginseng field.</title>
        <authorList>
            <person name="Siddiqi M.Z."/>
            <person name="Muhammad Shafi S."/>
            <person name="Choi K.D."/>
            <person name="Im W.T."/>
        </authorList>
    </citation>
    <scope>NUCLEOTIDE SEQUENCE [LARGE SCALE GENOMIC DNA]</scope>
    <source>
        <strain evidence="10 11">Gsoil1550</strain>
    </source>
</reference>
<comment type="similarity">
    <text evidence="6">Belongs to the YccS/YhfK family.</text>
</comment>
<evidence type="ECO:0000256" key="3">
    <source>
        <dbReference type="ARBA" id="ARBA00022692"/>
    </source>
</evidence>
<sequence>MDYIKEYKSFVNSHYLSEGIRITAGIVLPALVLNHFGLLSVGVVVSLGAMSVSITDNPGPIHHRKNGMVACIIINTIISLLTGFAAPHPFLLGLLIVAACFTFSMIAVYGNRANSIGVSALLVMVLNIDRSNEGWDVVLNAAYVFAGGVWYMLLSLLLYSFRPYKLVQQALGDCIMATADYLRTRAAFYEKEVDYEKTYQAMLQQQVVVHEKQNLVRELLFKSRDIVKESTNTGRTLLMIFTDIVDLFERTMTSYQDYKALHEAFNEEDILEHYRQLILELSNELDEIGIAVKSGNPSEETGLLSTHIKKTKTFFETFRDNKRTAENVDDFISLRHILNSIEDIAGRIHTLHLYTTYDRQLTKNMTRSADYDKFVTHQRVDLKLLKDNLSPESNNFRHAVRISTATLVGFIISMLFPVGHSYWILLTIIVILKPAYSLTRKRNYERLIGTICGAAIGLGILYFIKDNNILFPIMLLLMVGTYSLLRTHYMISVIFMTPYILLLFHLLSNINFETIIIDRVTDTAIGSAIAFFANLILLPAWEHEQINNYMSEAVKSNKNYFADIAVAFIGKPVTITTYKVSRKNAFVALANLSDAFTRMLAEPESKQKNIKPLHQFVVLNHMLTSHIATLSYYVKPLSEKYASSDFTPLISNTVGKLEDAVKIINEIPAENTVVDTVPQNAVQQRVENLLEKRRTELQQGITESETKKILSEIKPVADQFNFIANIATDIRKISLQLMEV</sequence>
<dbReference type="Pfam" id="PF13515">
    <property type="entry name" value="FUSC_2"/>
    <property type="match status" value="1"/>
</dbReference>
<feature type="transmembrane region" description="Helical" evidence="7">
    <location>
        <begin position="469"/>
        <end position="485"/>
    </location>
</feature>
<keyword evidence="11" id="KW-1185">Reference proteome</keyword>
<keyword evidence="5 7" id="KW-0472">Membrane</keyword>
<feature type="transmembrane region" description="Helical" evidence="7">
    <location>
        <begin position="137"/>
        <end position="161"/>
    </location>
</feature>
<evidence type="ECO:0000256" key="2">
    <source>
        <dbReference type="ARBA" id="ARBA00022475"/>
    </source>
</evidence>
<dbReference type="RefSeq" id="WP_147191729.1">
    <property type="nucleotide sequence ID" value="NZ_CP042435.1"/>
</dbReference>
<dbReference type="GO" id="GO:0005886">
    <property type="term" value="C:plasma membrane"/>
    <property type="evidence" value="ECO:0007669"/>
    <property type="project" value="UniProtKB-SubCell"/>
</dbReference>
<dbReference type="PANTHER" id="PTHR30509:SF9">
    <property type="entry name" value="MULTIDRUG RESISTANCE PROTEIN MDTO"/>
    <property type="match status" value="1"/>
</dbReference>
<keyword evidence="4 7" id="KW-1133">Transmembrane helix</keyword>
<dbReference type="OrthoDB" id="8670769at2"/>
<keyword evidence="3 7" id="KW-0812">Transmembrane</keyword>
<evidence type="ECO:0000259" key="9">
    <source>
        <dbReference type="Pfam" id="PF13515"/>
    </source>
</evidence>
<feature type="transmembrane region" description="Helical" evidence="7">
    <location>
        <begin position="524"/>
        <end position="541"/>
    </location>
</feature>
<feature type="domain" description="Integral membrane protein YccS N-terminal" evidence="8">
    <location>
        <begin position="69"/>
        <end position="344"/>
    </location>
</feature>
<gene>
    <name evidence="10" type="ORF">FRZ67_17710</name>
</gene>
<dbReference type="Pfam" id="PF12805">
    <property type="entry name" value="FUSC-like"/>
    <property type="match status" value="1"/>
</dbReference>
<comment type="subcellular location">
    <subcellularLocation>
        <location evidence="1">Cell membrane</location>
        <topology evidence="1">Multi-pass membrane protein</topology>
    </subcellularLocation>
</comment>
<feature type="transmembrane region" description="Helical" evidence="7">
    <location>
        <begin position="67"/>
        <end position="84"/>
    </location>
</feature>
<feature type="transmembrane region" description="Helical" evidence="7">
    <location>
        <begin position="36"/>
        <end position="55"/>
    </location>
</feature>
<dbReference type="EMBL" id="CP042435">
    <property type="protein sequence ID" value="QEC69057.1"/>
    <property type="molecule type" value="Genomic_DNA"/>
</dbReference>
<feature type="transmembrane region" description="Helical" evidence="7">
    <location>
        <begin position="407"/>
        <end position="432"/>
    </location>
</feature>
<dbReference type="PANTHER" id="PTHR30509">
    <property type="entry name" value="P-HYDROXYBENZOIC ACID EFFLUX PUMP SUBUNIT-RELATED"/>
    <property type="match status" value="1"/>
</dbReference>
<evidence type="ECO:0000313" key="11">
    <source>
        <dbReference type="Proteomes" id="UP000321533"/>
    </source>
</evidence>
<evidence type="ECO:0000256" key="4">
    <source>
        <dbReference type="ARBA" id="ARBA00022989"/>
    </source>
</evidence>
<accession>A0A5B8VC04</accession>
<dbReference type="InterPro" id="IPR032692">
    <property type="entry name" value="YccS_N"/>
</dbReference>
<dbReference type="InterPro" id="IPR049453">
    <property type="entry name" value="Memb_transporter_dom"/>
</dbReference>
<organism evidence="10 11">
    <name type="scientific">Panacibacter ginsenosidivorans</name>
    <dbReference type="NCBI Taxonomy" id="1813871"/>
    <lineage>
        <taxon>Bacteria</taxon>
        <taxon>Pseudomonadati</taxon>
        <taxon>Bacteroidota</taxon>
        <taxon>Chitinophagia</taxon>
        <taxon>Chitinophagales</taxon>
        <taxon>Chitinophagaceae</taxon>
        <taxon>Panacibacter</taxon>
    </lineage>
</organism>